<dbReference type="CDD" id="cd06165">
    <property type="entry name" value="Sortase_A"/>
    <property type="match status" value="1"/>
</dbReference>
<protein>
    <submittedName>
        <fullName evidence="5">Sortase</fullName>
    </submittedName>
</protein>
<evidence type="ECO:0000256" key="4">
    <source>
        <dbReference type="PIRSR" id="PIRSR605754-1"/>
    </source>
</evidence>
<gene>
    <name evidence="5" type="ORF">UF10_00965</name>
</gene>
<feature type="active site" description="Proton donor/acceptor" evidence="4">
    <location>
        <position position="127"/>
    </location>
</feature>
<dbReference type="Pfam" id="PF04203">
    <property type="entry name" value="Sortase"/>
    <property type="match status" value="1"/>
</dbReference>
<dbReference type="EMBL" id="JYGE01000002">
    <property type="protein sequence ID" value="PSJ32182.1"/>
    <property type="molecule type" value="Genomic_DNA"/>
</dbReference>
<name>A0A2P7Q2J6_9FIRM</name>
<dbReference type="AlphaFoldDB" id="A0A2P7Q2J6"/>
<organism evidence="5 6">
    <name type="scientific">Peptostreptococcus russellii</name>
    <dbReference type="NCBI Taxonomy" id="215200"/>
    <lineage>
        <taxon>Bacteria</taxon>
        <taxon>Bacillati</taxon>
        <taxon>Bacillota</taxon>
        <taxon>Clostridia</taxon>
        <taxon>Peptostreptococcales</taxon>
        <taxon>Peptostreptococcaceae</taxon>
        <taxon>Peptostreptococcus</taxon>
    </lineage>
</organism>
<dbReference type="InterPro" id="IPR023365">
    <property type="entry name" value="Sortase_dom-sf"/>
</dbReference>
<reference evidence="5" key="1">
    <citation type="thesis" date="2015" institute="Rutgers" country="The State University of New Jersey, 14 College Farm Rd., New Brunswick, NJ, USA">
        <title>Ammonia toxicity in bacteria and its implications for treatment of and resource recovery from highly nitrogenous organic wastes.</title>
        <authorList>
            <person name="Luther A.K."/>
        </authorList>
    </citation>
    <scope>NUCLEOTIDE SEQUENCE</scope>
    <source>
        <strain evidence="5">RT-10B</strain>
    </source>
</reference>
<evidence type="ECO:0000313" key="5">
    <source>
        <dbReference type="EMBL" id="PSJ32182.1"/>
    </source>
</evidence>
<dbReference type="Gene3D" id="2.40.260.10">
    <property type="entry name" value="Sortase"/>
    <property type="match status" value="1"/>
</dbReference>
<dbReference type="InterPro" id="IPR005754">
    <property type="entry name" value="Sortase"/>
</dbReference>
<dbReference type="SUPFAM" id="SSF63817">
    <property type="entry name" value="Sortase"/>
    <property type="match status" value="1"/>
</dbReference>
<keyword evidence="2" id="KW-0378">Hydrolase</keyword>
<evidence type="ECO:0000313" key="6">
    <source>
        <dbReference type="Proteomes" id="UP000241434"/>
    </source>
</evidence>
<dbReference type="GO" id="GO:0008234">
    <property type="term" value="F:cysteine-type peptidase activity"/>
    <property type="evidence" value="ECO:0007669"/>
    <property type="project" value="UniProtKB-KW"/>
</dbReference>
<proteinExistence type="predicted"/>
<keyword evidence="1" id="KW-0645">Protease</keyword>
<dbReference type="GO" id="GO:0006508">
    <property type="term" value="P:proteolysis"/>
    <property type="evidence" value="ECO:0007669"/>
    <property type="project" value="UniProtKB-KW"/>
</dbReference>
<evidence type="ECO:0000256" key="3">
    <source>
        <dbReference type="ARBA" id="ARBA00022807"/>
    </source>
</evidence>
<sequence length="226" mass="25387">MKKKLSIILILAGILIFSLPAISSMLLEKNNESVKIDELSTQELEKNANKGAKSYDQSKIEPIDINGVILNREKADMSMVVGQLVIPSINKNIAIFDGLENNSLMYGACTMKPDQKMGLGNYSLAGHYCKNDKVLFGGLFNIKNGDVIKLTNKKNIYEYETYKTMKVDDSRVDLINDGLINYGDGKAIVSLMTCYKDEEGYRYFVVGKFKKLYPYSESRMLEGITE</sequence>
<feature type="active site" description="Acyl-thioester intermediate" evidence="4">
    <location>
        <position position="194"/>
    </location>
</feature>
<comment type="caution">
    <text evidence="5">The sequence shown here is derived from an EMBL/GenBank/DDBJ whole genome shotgun (WGS) entry which is preliminary data.</text>
</comment>
<keyword evidence="3" id="KW-0788">Thiol protease</keyword>
<evidence type="ECO:0000256" key="2">
    <source>
        <dbReference type="ARBA" id="ARBA00022801"/>
    </source>
</evidence>
<dbReference type="NCBIfam" id="TIGR01076">
    <property type="entry name" value="sortase_fam"/>
    <property type="match status" value="1"/>
</dbReference>
<accession>A0A2P7Q2J6</accession>
<keyword evidence="6" id="KW-1185">Reference proteome</keyword>
<dbReference type="Proteomes" id="UP000241434">
    <property type="component" value="Unassembled WGS sequence"/>
</dbReference>
<dbReference type="InterPro" id="IPR042007">
    <property type="entry name" value="Sortase_A"/>
</dbReference>
<evidence type="ECO:0000256" key="1">
    <source>
        <dbReference type="ARBA" id="ARBA00022670"/>
    </source>
</evidence>